<dbReference type="InterPro" id="IPR025660">
    <property type="entry name" value="Pept_his_AS"/>
</dbReference>
<keyword evidence="6" id="KW-1015">Disulfide bond</keyword>
<evidence type="ECO:0000259" key="8">
    <source>
        <dbReference type="SMART" id="SM00848"/>
    </source>
</evidence>
<feature type="domain" description="Cathepsin propeptide inhibitor" evidence="8">
    <location>
        <begin position="17"/>
        <end position="62"/>
    </location>
</feature>
<dbReference type="SMART" id="SM00848">
    <property type="entry name" value="Inhibitor_I29"/>
    <property type="match status" value="1"/>
</dbReference>
<dbReference type="InterPro" id="IPR000169">
    <property type="entry name" value="Pept_cys_AS"/>
</dbReference>
<evidence type="ECO:0000256" key="5">
    <source>
        <dbReference type="ARBA" id="ARBA00023145"/>
    </source>
</evidence>
<accession>A0A8D2J9C6</accession>
<proteinExistence type="inferred from homology"/>
<dbReference type="PROSITE" id="PS00639">
    <property type="entry name" value="THIOL_PROTEASE_HIS"/>
    <property type="match status" value="1"/>
</dbReference>
<dbReference type="SMART" id="SM00645">
    <property type="entry name" value="Pept_C1"/>
    <property type="match status" value="1"/>
</dbReference>
<dbReference type="PROSITE" id="PS00139">
    <property type="entry name" value="THIOL_PROTEASE_CYS"/>
    <property type="match status" value="1"/>
</dbReference>
<evidence type="ECO:0000256" key="6">
    <source>
        <dbReference type="ARBA" id="ARBA00023157"/>
    </source>
</evidence>
<dbReference type="Pfam" id="PF00112">
    <property type="entry name" value="Peptidase_C1"/>
    <property type="match status" value="1"/>
</dbReference>
<dbReference type="CDD" id="cd02248">
    <property type="entry name" value="Peptidase_C1A"/>
    <property type="match status" value="1"/>
</dbReference>
<sequence length="432" mass="46838">RRAWDPAAWAGPEGPRGEEAVRRGIWEKNLRMIERHNREAALGKHSFELGMNHFGDWTNEEFNKLNGLRPELGRRSSGQGTVFNGLPDAQVPSSVDWREEGYVTPVKNQGSCGSCWAFSAVGALEGLHYKTDGKLVGLSEQNLVDCAWTYGNKGCNGGNPTNAFAYVMNNQGIDSEKAYPYQEKDERCLFNDSTVAAACTGFLTIPEGKTEILQEAVGLLGPVSVGIDASSMEMQFYRSGIFYLQGCGESVNHAVLLVGYGSTEDDLDYWIVKNRRVCTRAWGVGGWPATNRRCGDSAGFCPVLDTLIPGTGHLQAWEGPGEGAIGSSFPVLAGVWGCSWEPLRPNTGRECSCKGTAPAGGCPECQGHRPEEVLHVCVDWPEAAKAARRHWMGGLATLMQAERALPCPLPGGFPQPPGWCLLLSWTSLRSPG</sequence>
<keyword evidence="3" id="KW-0378">Hydrolase</keyword>
<evidence type="ECO:0000256" key="3">
    <source>
        <dbReference type="ARBA" id="ARBA00022801"/>
    </source>
</evidence>
<dbReference type="AlphaFoldDB" id="A0A8D2J9C6"/>
<keyword evidence="5" id="KW-0865">Zymogen</keyword>
<evidence type="ECO:0000313" key="10">
    <source>
        <dbReference type="Proteomes" id="UP000694545"/>
    </source>
</evidence>
<dbReference type="PRINTS" id="PR00705">
    <property type="entry name" value="PAPAIN"/>
</dbReference>
<dbReference type="InterPro" id="IPR013128">
    <property type="entry name" value="Peptidase_C1A"/>
</dbReference>
<dbReference type="Gene3D" id="3.90.70.10">
    <property type="entry name" value="Cysteine proteinases"/>
    <property type="match status" value="1"/>
</dbReference>
<dbReference type="Ensembl" id="ENSVKKT00000010777.1">
    <property type="protein sequence ID" value="ENSVKKP00000010521.1"/>
    <property type="gene ID" value="ENSVKKG00000007401.1"/>
</dbReference>
<keyword evidence="2" id="KW-0645">Protease</keyword>
<organism evidence="9 10">
    <name type="scientific">Varanus komodoensis</name>
    <name type="common">Komodo dragon</name>
    <dbReference type="NCBI Taxonomy" id="61221"/>
    <lineage>
        <taxon>Eukaryota</taxon>
        <taxon>Metazoa</taxon>
        <taxon>Chordata</taxon>
        <taxon>Craniata</taxon>
        <taxon>Vertebrata</taxon>
        <taxon>Euteleostomi</taxon>
        <taxon>Lepidosauria</taxon>
        <taxon>Squamata</taxon>
        <taxon>Bifurcata</taxon>
        <taxon>Unidentata</taxon>
        <taxon>Episquamata</taxon>
        <taxon>Toxicofera</taxon>
        <taxon>Anguimorpha</taxon>
        <taxon>Paleoanguimorpha</taxon>
        <taxon>Varanoidea</taxon>
        <taxon>Varanidae</taxon>
        <taxon>Varanus</taxon>
    </lineage>
</organism>
<evidence type="ECO:0000259" key="7">
    <source>
        <dbReference type="SMART" id="SM00645"/>
    </source>
</evidence>
<dbReference type="PANTHER" id="PTHR12411">
    <property type="entry name" value="CYSTEINE PROTEASE FAMILY C1-RELATED"/>
    <property type="match status" value="1"/>
</dbReference>
<dbReference type="InterPro" id="IPR000668">
    <property type="entry name" value="Peptidase_C1A_C"/>
</dbReference>
<evidence type="ECO:0000256" key="2">
    <source>
        <dbReference type="ARBA" id="ARBA00022670"/>
    </source>
</evidence>
<dbReference type="Proteomes" id="UP000694545">
    <property type="component" value="Unplaced"/>
</dbReference>
<evidence type="ECO:0000256" key="4">
    <source>
        <dbReference type="ARBA" id="ARBA00022807"/>
    </source>
</evidence>
<dbReference type="GO" id="GO:0006508">
    <property type="term" value="P:proteolysis"/>
    <property type="evidence" value="ECO:0007669"/>
    <property type="project" value="UniProtKB-KW"/>
</dbReference>
<evidence type="ECO:0000256" key="1">
    <source>
        <dbReference type="ARBA" id="ARBA00008455"/>
    </source>
</evidence>
<reference evidence="9" key="1">
    <citation type="submission" date="2025-08" db="UniProtKB">
        <authorList>
            <consortium name="Ensembl"/>
        </authorList>
    </citation>
    <scope>IDENTIFICATION</scope>
</reference>
<protein>
    <submittedName>
        <fullName evidence="9">Uncharacterized protein</fullName>
    </submittedName>
</protein>
<keyword evidence="4" id="KW-0788">Thiol protease</keyword>
<dbReference type="InterPro" id="IPR038765">
    <property type="entry name" value="Papain-like_cys_pep_sf"/>
</dbReference>
<comment type="similarity">
    <text evidence="1">Belongs to the peptidase C1 family.</text>
</comment>
<feature type="domain" description="Peptidase C1A papain C-terminal" evidence="7">
    <location>
        <begin position="91"/>
        <end position="304"/>
    </location>
</feature>
<dbReference type="OMA" id="DERWMEF"/>
<dbReference type="Pfam" id="PF08246">
    <property type="entry name" value="Inhibitor_I29"/>
    <property type="match status" value="1"/>
</dbReference>
<name>A0A8D2J9C6_VARKO</name>
<dbReference type="GO" id="GO:0008234">
    <property type="term" value="F:cysteine-type peptidase activity"/>
    <property type="evidence" value="ECO:0007669"/>
    <property type="project" value="UniProtKB-KW"/>
</dbReference>
<dbReference type="SUPFAM" id="SSF54001">
    <property type="entry name" value="Cysteine proteinases"/>
    <property type="match status" value="1"/>
</dbReference>
<dbReference type="FunFam" id="3.90.70.10:FF:000006">
    <property type="entry name" value="Cathepsin S"/>
    <property type="match status" value="1"/>
</dbReference>
<dbReference type="InterPro" id="IPR039417">
    <property type="entry name" value="Peptidase_C1A_papain-like"/>
</dbReference>
<reference evidence="9" key="2">
    <citation type="submission" date="2025-09" db="UniProtKB">
        <authorList>
            <consortium name="Ensembl"/>
        </authorList>
    </citation>
    <scope>IDENTIFICATION</scope>
</reference>
<evidence type="ECO:0000313" key="9">
    <source>
        <dbReference type="Ensembl" id="ENSVKKP00000010521.1"/>
    </source>
</evidence>
<keyword evidence="10" id="KW-1185">Reference proteome</keyword>
<dbReference type="InterPro" id="IPR013201">
    <property type="entry name" value="Prot_inhib_I29"/>
</dbReference>